<comment type="caution">
    <text evidence="14">The sequence shown here is derived from an EMBL/GenBank/DDBJ whole genome shotgun (WGS) entry which is preliminary data.</text>
</comment>
<comment type="similarity">
    <text evidence="3 12">Belongs to the binding-protein-dependent transport system permease family. CysTW subfamily.</text>
</comment>
<dbReference type="PANTHER" id="PTHR30183">
    <property type="entry name" value="MOLYBDENUM TRANSPORT SYSTEM PERMEASE PROTEIN MODB"/>
    <property type="match status" value="1"/>
</dbReference>
<dbReference type="CDD" id="cd06261">
    <property type="entry name" value="TM_PBP2"/>
    <property type="match status" value="1"/>
</dbReference>
<keyword evidence="5" id="KW-1003">Cell membrane</keyword>
<feature type="transmembrane region" description="Helical" evidence="11">
    <location>
        <begin position="90"/>
        <end position="111"/>
    </location>
</feature>
<evidence type="ECO:0000256" key="7">
    <source>
        <dbReference type="ARBA" id="ARBA00022519"/>
    </source>
</evidence>
<dbReference type="Pfam" id="PF00528">
    <property type="entry name" value="BPD_transp_1"/>
    <property type="match status" value="1"/>
</dbReference>
<feature type="transmembrane region" description="Helical" evidence="11">
    <location>
        <begin position="49"/>
        <end position="70"/>
    </location>
</feature>
<evidence type="ECO:0000256" key="8">
    <source>
        <dbReference type="ARBA" id="ARBA00022692"/>
    </source>
</evidence>
<dbReference type="EMBL" id="WTUW01000002">
    <property type="protein sequence ID" value="MZR30921.1"/>
    <property type="molecule type" value="Genomic_DNA"/>
</dbReference>
<protein>
    <recommendedName>
        <fullName evidence="12">Molybdenum transport system permease</fullName>
    </recommendedName>
</protein>
<feature type="transmembrane region" description="Helical" evidence="11">
    <location>
        <begin position="197"/>
        <end position="220"/>
    </location>
</feature>
<dbReference type="NCBIfam" id="NF006939">
    <property type="entry name" value="PRK09421.1"/>
    <property type="match status" value="1"/>
</dbReference>
<evidence type="ECO:0000256" key="9">
    <source>
        <dbReference type="ARBA" id="ARBA00022989"/>
    </source>
</evidence>
<reference evidence="14 15" key="1">
    <citation type="submission" date="2019-12" db="EMBL/GenBank/DDBJ databases">
        <title>Snethiella sp. nov. sp. isolated from sea sand.</title>
        <authorList>
            <person name="Kim J."/>
            <person name="Jeong S.E."/>
            <person name="Jung H.S."/>
            <person name="Jeon C.O."/>
        </authorList>
    </citation>
    <scope>NUCLEOTIDE SEQUENCE [LARGE SCALE GENOMIC DNA]</scope>
    <source>
        <strain evidence="14 15">DP05</strain>
    </source>
</reference>
<dbReference type="InterPro" id="IPR011867">
    <property type="entry name" value="ModB_ABC"/>
</dbReference>
<dbReference type="Proteomes" id="UP000476030">
    <property type="component" value="Unassembled WGS sequence"/>
</dbReference>
<dbReference type="PROSITE" id="PS50928">
    <property type="entry name" value="ABC_TM1"/>
    <property type="match status" value="1"/>
</dbReference>
<evidence type="ECO:0000313" key="15">
    <source>
        <dbReference type="Proteomes" id="UP000476030"/>
    </source>
</evidence>
<feature type="domain" description="ABC transmembrane type-1" evidence="13">
    <location>
        <begin position="11"/>
        <end position="219"/>
    </location>
</feature>
<keyword evidence="7 12" id="KW-0997">Cell inner membrane</keyword>
<evidence type="ECO:0000256" key="1">
    <source>
        <dbReference type="ARBA" id="ARBA00002949"/>
    </source>
</evidence>
<dbReference type="SUPFAM" id="SSF161098">
    <property type="entry name" value="MetI-like"/>
    <property type="match status" value="1"/>
</dbReference>
<keyword evidence="9 11" id="KW-1133">Transmembrane helix</keyword>
<evidence type="ECO:0000313" key="14">
    <source>
        <dbReference type="EMBL" id="MZR30921.1"/>
    </source>
</evidence>
<evidence type="ECO:0000256" key="12">
    <source>
        <dbReference type="RuleBase" id="RU365097"/>
    </source>
</evidence>
<dbReference type="FunFam" id="1.10.3720.10:FF:000018">
    <property type="entry name" value="Molybdenum transport system permease"/>
    <property type="match status" value="1"/>
</dbReference>
<dbReference type="PANTHER" id="PTHR30183:SF3">
    <property type="entry name" value="MOLYBDENUM TRANSPORT SYSTEM PERMEASE PROTEIN MODB"/>
    <property type="match status" value="1"/>
</dbReference>
<keyword evidence="10 11" id="KW-0472">Membrane</keyword>
<dbReference type="Gene3D" id="1.10.3720.10">
    <property type="entry name" value="MetI-like"/>
    <property type="match status" value="1"/>
</dbReference>
<comment type="function">
    <text evidence="1 12">Part of the binding-protein-dependent transport system for molybdenum; probably responsible for the translocation of the substrate across the membrane.</text>
</comment>
<gene>
    <name evidence="14" type="primary">modB</name>
    <name evidence="14" type="ORF">GQE98_09775</name>
</gene>
<evidence type="ECO:0000256" key="3">
    <source>
        <dbReference type="ARBA" id="ARBA00007069"/>
    </source>
</evidence>
<name>A0A6L8W737_9PROT</name>
<evidence type="ECO:0000256" key="4">
    <source>
        <dbReference type="ARBA" id="ARBA00022448"/>
    </source>
</evidence>
<dbReference type="GO" id="GO:0005886">
    <property type="term" value="C:plasma membrane"/>
    <property type="evidence" value="ECO:0007669"/>
    <property type="project" value="UniProtKB-SubCell"/>
</dbReference>
<evidence type="ECO:0000256" key="2">
    <source>
        <dbReference type="ARBA" id="ARBA00004429"/>
    </source>
</evidence>
<evidence type="ECO:0000256" key="11">
    <source>
        <dbReference type="RuleBase" id="RU363032"/>
    </source>
</evidence>
<evidence type="ECO:0000259" key="13">
    <source>
        <dbReference type="PROSITE" id="PS50928"/>
    </source>
</evidence>
<comment type="subcellular location">
    <subcellularLocation>
        <location evidence="2 12">Cell inner membrane</location>
        <topology evidence="2 12">Multi-pass membrane protein</topology>
    </subcellularLocation>
    <subcellularLocation>
        <location evidence="11">Cell membrane</location>
        <topology evidence="11">Multi-pass membrane protein</topology>
    </subcellularLocation>
</comment>
<feature type="transmembrane region" description="Helical" evidence="11">
    <location>
        <begin position="17"/>
        <end position="37"/>
    </location>
</feature>
<keyword evidence="6 12" id="KW-0500">Molybdenum</keyword>
<keyword evidence="15" id="KW-1185">Reference proteome</keyword>
<feature type="transmembrane region" description="Helical" evidence="11">
    <location>
        <begin position="132"/>
        <end position="158"/>
    </location>
</feature>
<dbReference type="NCBIfam" id="TIGR02141">
    <property type="entry name" value="modB_ABC"/>
    <property type="match status" value="1"/>
</dbReference>
<dbReference type="RefSeq" id="WP_161315461.1">
    <property type="nucleotide sequence ID" value="NZ_WTUW01000002.1"/>
</dbReference>
<keyword evidence="8 11" id="KW-0812">Transmembrane</keyword>
<dbReference type="AlphaFoldDB" id="A0A6L8W737"/>
<evidence type="ECO:0000256" key="10">
    <source>
        <dbReference type="ARBA" id="ARBA00023136"/>
    </source>
</evidence>
<dbReference type="InterPro" id="IPR035906">
    <property type="entry name" value="MetI-like_sf"/>
</dbReference>
<dbReference type="InterPro" id="IPR000515">
    <property type="entry name" value="MetI-like"/>
</dbReference>
<evidence type="ECO:0000256" key="5">
    <source>
        <dbReference type="ARBA" id="ARBA00022475"/>
    </source>
</evidence>
<organism evidence="14 15">
    <name type="scientific">Sneathiella litorea</name>
    <dbReference type="NCBI Taxonomy" id="2606216"/>
    <lineage>
        <taxon>Bacteria</taxon>
        <taxon>Pseudomonadati</taxon>
        <taxon>Pseudomonadota</taxon>
        <taxon>Alphaproteobacteria</taxon>
        <taxon>Sneathiellales</taxon>
        <taxon>Sneathiellaceae</taxon>
        <taxon>Sneathiella</taxon>
    </lineage>
</organism>
<keyword evidence="4 11" id="KW-0813">Transport</keyword>
<dbReference type="GO" id="GO:0015098">
    <property type="term" value="F:molybdate ion transmembrane transporter activity"/>
    <property type="evidence" value="ECO:0007669"/>
    <property type="project" value="UniProtKB-UniRule"/>
</dbReference>
<sequence length="233" mass="25105">MTVSPAELDVILLSLKVALWCVGLSLLPALLIAWVLARREFYGKTVLNVLIHLPIVLPPVVVGYFLLVLLGNRGPVGGWLLENFGISLIFNWKGVVAATAVMSFPFITRAIRQAIEAVDRNLEVAALTLGRSPVMVFLTITLPLIIPGILAGITLGFARALGEFGATITFVANIPGETQTLPLAIYSLLQTPDADTAVWRLVIISVVLAFVAIALSEWLTRRSVQQLGGRDDA</sequence>
<accession>A0A6L8W737</accession>
<proteinExistence type="inferred from homology"/>
<evidence type="ECO:0000256" key="6">
    <source>
        <dbReference type="ARBA" id="ARBA00022505"/>
    </source>
</evidence>